<keyword evidence="4" id="KW-1185">Reference proteome</keyword>
<feature type="compositionally biased region" description="Polar residues" evidence="2">
    <location>
        <begin position="121"/>
        <end position="134"/>
    </location>
</feature>
<evidence type="ECO:0000256" key="1">
    <source>
        <dbReference type="SAM" id="Coils"/>
    </source>
</evidence>
<feature type="coiled-coil region" evidence="1">
    <location>
        <begin position="175"/>
        <end position="293"/>
    </location>
</feature>
<comment type="caution">
    <text evidence="3">The sequence shown here is derived from an EMBL/GenBank/DDBJ whole genome shotgun (WGS) entry which is preliminary data.</text>
</comment>
<dbReference type="RefSeq" id="XP_037218059.1">
    <property type="nucleotide sequence ID" value="XM_037364817.1"/>
</dbReference>
<protein>
    <submittedName>
        <fullName evidence="3">Uncharacterized protein</fullName>
    </submittedName>
</protein>
<gene>
    <name evidence="3" type="ORF">MIND_00814300</name>
</gene>
<evidence type="ECO:0000313" key="4">
    <source>
        <dbReference type="Proteomes" id="UP000636479"/>
    </source>
</evidence>
<sequence length="322" mass="36284">MSLSARLANNLYRPAAPRAGTRKKRTFESHDDEEELLARPFRQILSPPKAGPKRKRKRSLSPDSPDFVDSDLLERWKTRRRALEDLERAAASDQPVARPSGMDHSVTVQTFSSSSSVPSTANQSVAHSTTTAPSHTPRPAASGDHLGAFLASLKAELSAELRAEMKGELKAEVKAELKEEVKAELRTELKEEVKRELKVELKAEVKEELKVELKREVKEELKREVKQELTTELKEELKEVKKELKTELKGDVKTELRKEAEADMQRALPAEVKKVLATTRKEMEREVAKVAEERVLQRVGQVFSTGSQMFSGAKVVKEEKEE</sequence>
<dbReference type="GeneID" id="59347333"/>
<evidence type="ECO:0000313" key="3">
    <source>
        <dbReference type="EMBL" id="KAF7298671.1"/>
    </source>
</evidence>
<dbReference type="AlphaFoldDB" id="A0A8H6SFQ1"/>
<evidence type="ECO:0000256" key="2">
    <source>
        <dbReference type="SAM" id="MobiDB-lite"/>
    </source>
</evidence>
<reference evidence="3" key="1">
    <citation type="submission" date="2020-05" db="EMBL/GenBank/DDBJ databases">
        <title>Mycena genomes resolve the evolution of fungal bioluminescence.</title>
        <authorList>
            <person name="Tsai I.J."/>
        </authorList>
    </citation>
    <scope>NUCLEOTIDE SEQUENCE</scope>
    <source>
        <strain evidence="3">171206Taipei</strain>
    </source>
</reference>
<keyword evidence="1" id="KW-0175">Coiled coil</keyword>
<name>A0A8H6SFQ1_9AGAR</name>
<feature type="region of interest" description="Disordered" evidence="2">
    <location>
        <begin position="1"/>
        <end position="72"/>
    </location>
</feature>
<dbReference type="Proteomes" id="UP000636479">
    <property type="component" value="Unassembled WGS sequence"/>
</dbReference>
<feature type="region of interest" description="Disordered" evidence="2">
    <location>
        <begin position="108"/>
        <end position="143"/>
    </location>
</feature>
<proteinExistence type="predicted"/>
<dbReference type="EMBL" id="JACAZF010000007">
    <property type="protein sequence ID" value="KAF7298671.1"/>
    <property type="molecule type" value="Genomic_DNA"/>
</dbReference>
<organism evidence="3 4">
    <name type="scientific">Mycena indigotica</name>
    <dbReference type="NCBI Taxonomy" id="2126181"/>
    <lineage>
        <taxon>Eukaryota</taxon>
        <taxon>Fungi</taxon>
        <taxon>Dikarya</taxon>
        <taxon>Basidiomycota</taxon>
        <taxon>Agaricomycotina</taxon>
        <taxon>Agaricomycetes</taxon>
        <taxon>Agaricomycetidae</taxon>
        <taxon>Agaricales</taxon>
        <taxon>Marasmiineae</taxon>
        <taxon>Mycenaceae</taxon>
        <taxon>Mycena</taxon>
    </lineage>
</organism>
<feature type="compositionally biased region" description="Low complexity" evidence="2">
    <location>
        <begin position="108"/>
        <end position="120"/>
    </location>
</feature>
<accession>A0A8H6SFQ1</accession>